<evidence type="ECO:0000256" key="7">
    <source>
        <dbReference type="RuleBase" id="RU361257"/>
    </source>
</evidence>
<organism evidence="8 9">
    <name type="scientific">Staphylococcus simulans UMC-CNS-990</name>
    <dbReference type="NCBI Taxonomy" id="1405498"/>
    <lineage>
        <taxon>Bacteria</taxon>
        <taxon>Bacillati</taxon>
        <taxon>Bacillota</taxon>
        <taxon>Bacilli</taxon>
        <taxon>Bacillales</taxon>
        <taxon>Staphylococcaceae</taxon>
        <taxon>Staphylococcus</taxon>
    </lineage>
</organism>
<dbReference type="NCBIfam" id="TIGR00571">
    <property type="entry name" value="dam"/>
    <property type="match status" value="1"/>
</dbReference>
<evidence type="ECO:0000256" key="1">
    <source>
        <dbReference type="ARBA" id="ARBA00006594"/>
    </source>
</evidence>
<dbReference type="RefSeq" id="WP_023016187.1">
    <property type="nucleotide sequence ID" value="NZ_AXDY01000014.1"/>
</dbReference>
<dbReference type="EC" id="2.1.1.72" evidence="2 7"/>
<evidence type="ECO:0000256" key="2">
    <source>
        <dbReference type="ARBA" id="ARBA00011900"/>
    </source>
</evidence>
<dbReference type="Pfam" id="PF02086">
    <property type="entry name" value="MethyltransfD12"/>
    <property type="match status" value="2"/>
</dbReference>
<reference evidence="8 9" key="1">
    <citation type="journal article" date="2013" name="Genome Announc.">
        <title>Draft Genome Sequence of Staphylococcus simulans UMC-CNS-990, Isolated from a Case of Chronic Bovine Mastitis.</title>
        <authorList>
            <person name="Calcutt M.J."/>
            <person name="Foecking M.F."/>
            <person name="Hsieh H.Y."/>
            <person name="Perry J."/>
            <person name="Stewart G.C."/>
            <person name="Middleton J.R."/>
        </authorList>
    </citation>
    <scope>NUCLEOTIDE SEQUENCE [LARGE SCALE GENOMIC DNA]</scope>
    <source>
        <strain evidence="8 9">UMC-CNS-990</strain>
    </source>
</reference>
<dbReference type="InterPro" id="IPR029063">
    <property type="entry name" value="SAM-dependent_MTases_sf"/>
</dbReference>
<dbReference type="PANTHER" id="PTHR30481:SF3">
    <property type="entry name" value="DNA ADENINE METHYLASE"/>
    <property type="match status" value="1"/>
</dbReference>
<keyword evidence="5 7" id="KW-0949">S-adenosyl-L-methionine</keyword>
<dbReference type="Gene3D" id="1.10.1020.10">
    <property type="entry name" value="Adenine-specific Methyltransferase, Domain 2"/>
    <property type="match status" value="2"/>
</dbReference>
<dbReference type="InterPro" id="IPR012327">
    <property type="entry name" value="MeTrfase_D12"/>
</dbReference>
<keyword evidence="9" id="KW-1185">Reference proteome</keyword>
<evidence type="ECO:0000256" key="5">
    <source>
        <dbReference type="ARBA" id="ARBA00022691"/>
    </source>
</evidence>
<evidence type="ECO:0000313" key="8">
    <source>
        <dbReference type="EMBL" id="ERS92475.1"/>
    </source>
</evidence>
<gene>
    <name evidence="8" type="ORF">SSIM_12110</name>
</gene>
<evidence type="ECO:0000256" key="4">
    <source>
        <dbReference type="ARBA" id="ARBA00022679"/>
    </source>
</evidence>
<dbReference type="PROSITE" id="PS00092">
    <property type="entry name" value="N6_MTASE"/>
    <property type="match status" value="1"/>
</dbReference>
<evidence type="ECO:0000256" key="6">
    <source>
        <dbReference type="ARBA" id="ARBA00047942"/>
    </source>
</evidence>
<comment type="caution">
    <text evidence="8">The sequence shown here is derived from an EMBL/GenBank/DDBJ whole genome shotgun (WGS) entry which is preliminary data.</text>
</comment>
<dbReference type="Gene3D" id="3.40.50.150">
    <property type="entry name" value="Vaccinia Virus protein VP39"/>
    <property type="match status" value="2"/>
</dbReference>
<keyword evidence="4 7" id="KW-0808">Transferase</keyword>
<dbReference type="InterPro" id="IPR023095">
    <property type="entry name" value="Ade_MeTrfase_dom_2"/>
</dbReference>
<accession>A0ABN0PA38</accession>
<keyword evidence="3 7" id="KW-0489">Methyltransferase</keyword>
<dbReference type="SUPFAM" id="SSF53335">
    <property type="entry name" value="S-adenosyl-L-methionine-dependent methyltransferases"/>
    <property type="match status" value="2"/>
</dbReference>
<dbReference type="Proteomes" id="UP000017131">
    <property type="component" value="Unassembled WGS sequence"/>
</dbReference>
<evidence type="ECO:0000256" key="3">
    <source>
        <dbReference type="ARBA" id="ARBA00022603"/>
    </source>
</evidence>
<evidence type="ECO:0000313" key="9">
    <source>
        <dbReference type="Proteomes" id="UP000017131"/>
    </source>
</evidence>
<sequence length="710" mass="82292">MKTTKQILNEFNISRQTLMNWINTKVINTPIKDWRGWYTWSEKNVKELEKLMLDKRENNAKVSQRNFDGELNIYNRRYLGSKKRLLSFIEEVVYKNTNNINTVADVFGGTGVVSDLFRNKGNKIIINDILKSNYVTYLTWFSNDPVDEDKIRRYIDYLNTLEPIDNYVSDNFGDMYFSIDNAKKIGTIREAIENLEDLNGREKAFLLTSLIYAMDKVANTVGHYDAYRKTMDMTKELYLKMPVVNFNRDNDIYCKDANQLVKEISADLIYIDTPYNSRQYGDAYHLLENIIEWKKPPVTGVAKKMIDRSKTKSNYSTSKAPEAFEDLIKNIKARYILVSYNNMAKKGNGRSNAKISNEEIIQTLEKKGEVKVFETSFQAYTTGKSVIDDHKEILYLCEVSQKEIKNKQKSHYTPSAINYTGSKYRLLDQIITLFPKEYNNFIDLFAGGSSVAINSNPKNKILINDNIKPLISLYRYLSITDYDSVIKDINSLIDDYGLSRSSKYGYSHYHANSSKGLAEYNKDGYLRLRSDYNGGKFHGNALENIVLYLLTVFGFNNQIRFNKNGGYNLPVGKRDFNDKMKEKLKQFMKALHEKDIIFSSDDFRDVIPLSNDTFLYADPPYSITSATYTENSSWGTKDDTDLFEYLDKCHENGIKFALSNVAQHKGTVNEELLKWAQKYNIHYLDFNYNNSNYQSTAKSKITHEVLITNY</sequence>
<comment type="similarity">
    <text evidence="1 7">Belongs to the N(4)/N(6)-methyltransferase family.</text>
</comment>
<dbReference type="InterPro" id="IPR002052">
    <property type="entry name" value="DNA_methylase_N6_adenine_CS"/>
</dbReference>
<comment type="catalytic activity">
    <reaction evidence="6 7">
        <text>a 2'-deoxyadenosine in DNA + S-adenosyl-L-methionine = an N(6)-methyl-2'-deoxyadenosine in DNA + S-adenosyl-L-homocysteine + H(+)</text>
        <dbReference type="Rhea" id="RHEA:15197"/>
        <dbReference type="Rhea" id="RHEA-COMP:12418"/>
        <dbReference type="Rhea" id="RHEA-COMP:12419"/>
        <dbReference type="ChEBI" id="CHEBI:15378"/>
        <dbReference type="ChEBI" id="CHEBI:57856"/>
        <dbReference type="ChEBI" id="CHEBI:59789"/>
        <dbReference type="ChEBI" id="CHEBI:90615"/>
        <dbReference type="ChEBI" id="CHEBI:90616"/>
        <dbReference type="EC" id="2.1.1.72"/>
    </reaction>
</comment>
<proteinExistence type="inferred from homology"/>
<dbReference type="PANTHER" id="PTHR30481">
    <property type="entry name" value="DNA ADENINE METHYLASE"/>
    <property type="match status" value="1"/>
</dbReference>
<dbReference type="PRINTS" id="PR00505">
    <property type="entry name" value="D12N6MTFRASE"/>
</dbReference>
<dbReference type="EMBL" id="AXDY01000014">
    <property type="protein sequence ID" value="ERS92475.1"/>
    <property type="molecule type" value="Genomic_DNA"/>
</dbReference>
<name>A0ABN0PA38_STASI</name>
<protein>
    <recommendedName>
        <fullName evidence="2 7">Site-specific DNA-methyltransferase (adenine-specific)</fullName>
        <ecNumber evidence="2 7">2.1.1.72</ecNumber>
    </recommendedName>
</protein>